<sequence>MASPMKFAFKIKCVSFSSKIRPHGIARKALHTTSLCPLRANSPTDEPSLKSAGSLDTQNGGGNTKPYSLLSLGSMPLLSTDKSSNISLIGKAKQDFSTKQIAKETKTLNSSNTNFLNNNNDDDGYGVMLNSLALLENAKQTPEDIIRQGNLLPATTAKKQVDTMKLYDELMNTKEFSHLQAKTIVNLLVETLDEQFYSTYNYKYVRNMELDNFSYLYDNLSNDLKFELAQLSNNHLMKRNIQILKLQEDLANITEELNQSVITELQKGSKVDFTNHKIENTLLHKDINMRLKQLDYKINTHLFGRLQSQTEQLRWYTMKNGLLALLALVSMVIVGANFNKFINTEKPPPSVVLKTVEKEEDDADEKNNVLGIIGGDSNNHDNELIPNEG</sequence>
<gene>
    <name evidence="9" type="ORF">AWRI3579_g1989</name>
</gene>
<evidence type="ECO:0000256" key="4">
    <source>
        <dbReference type="ARBA" id="ARBA00022989"/>
    </source>
</evidence>
<dbReference type="GO" id="GO:0016020">
    <property type="term" value="C:membrane"/>
    <property type="evidence" value="ECO:0007669"/>
    <property type="project" value="UniProtKB-SubCell"/>
</dbReference>
<dbReference type="Proteomes" id="UP000095728">
    <property type="component" value="Unassembled WGS sequence"/>
</dbReference>
<evidence type="ECO:0000256" key="6">
    <source>
        <dbReference type="ARBA" id="ARBA00023128"/>
    </source>
</evidence>
<dbReference type="PANTHER" id="PTHR14360:SF12">
    <property type="entry name" value="MOZ PROTEIN REPRESENTS A CHROMATIN-ASSOCIATED ACETYLTRANSFERASE"/>
    <property type="match status" value="1"/>
</dbReference>
<dbReference type="EMBL" id="LPNM01000007">
    <property type="protein sequence ID" value="OEJ85689.1"/>
    <property type="molecule type" value="Genomic_DNA"/>
</dbReference>
<feature type="region of interest" description="Disordered" evidence="8">
    <location>
        <begin position="37"/>
        <end position="62"/>
    </location>
</feature>
<keyword evidence="10" id="KW-1185">Reference proteome</keyword>
<dbReference type="InterPro" id="IPR024461">
    <property type="entry name" value="CCDC90-like"/>
</dbReference>
<evidence type="ECO:0000256" key="8">
    <source>
        <dbReference type="SAM" id="MobiDB-lite"/>
    </source>
</evidence>
<organism evidence="9 10">
    <name type="scientific">Hanseniaspora osmophila</name>
    <dbReference type="NCBI Taxonomy" id="56408"/>
    <lineage>
        <taxon>Eukaryota</taxon>
        <taxon>Fungi</taxon>
        <taxon>Dikarya</taxon>
        <taxon>Ascomycota</taxon>
        <taxon>Saccharomycotina</taxon>
        <taxon>Saccharomycetes</taxon>
        <taxon>Saccharomycodales</taxon>
        <taxon>Saccharomycodaceae</taxon>
        <taxon>Hanseniaspora</taxon>
    </lineage>
</organism>
<accession>A0A1E5RFK5</accession>
<keyword evidence="3" id="KW-0812">Transmembrane</keyword>
<keyword evidence="5" id="KW-0175">Coiled coil</keyword>
<dbReference type="InParanoid" id="A0A1E5RFK5"/>
<proteinExistence type="predicted"/>
<keyword evidence="6" id="KW-0496">Mitochondrion</keyword>
<feature type="region of interest" description="Disordered" evidence="8">
    <location>
        <begin position="370"/>
        <end position="389"/>
    </location>
</feature>
<keyword evidence="4" id="KW-1133">Transmembrane helix</keyword>
<protein>
    <submittedName>
        <fullName evidence="9">Uncharacterized protein, mitochondrial</fullName>
    </submittedName>
</protein>
<evidence type="ECO:0000313" key="10">
    <source>
        <dbReference type="Proteomes" id="UP000095728"/>
    </source>
</evidence>
<dbReference type="AlphaFoldDB" id="A0A1E5RFK5"/>
<dbReference type="OrthoDB" id="5424147at2759"/>
<name>A0A1E5RFK5_9ASCO</name>
<keyword evidence="7" id="KW-0472">Membrane</keyword>
<dbReference type="FunCoup" id="A0A1E5RFK5">
    <property type="interactions" value="2"/>
</dbReference>
<evidence type="ECO:0000256" key="2">
    <source>
        <dbReference type="ARBA" id="ARBA00004370"/>
    </source>
</evidence>
<dbReference type="PANTHER" id="PTHR14360">
    <property type="entry name" value="PROTEIN FMP32, MITOCHONDRIAL"/>
    <property type="match status" value="1"/>
</dbReference>
<evidence type="ECO:0000313" key="9">
    <source>
        <dbReference type="EMBL" id="OEJ85689.1"/>
    </source>
</evidence>
<comment type="subcellular location">
    <subcellularLocation>
        <location evidence="2">Membrane</location>
    </subcellularLocation>
    <subcellularLocation>
        <location evidence="1">Mitochondrion</location>
    </subcellularLocation>
</comment>
<dbReference type="STRING" id="56408.A0A1E5RFK5"/>
<evidence type="ECO:0000256" key="1">
    <source>
        <dbReference type="ARBA" id="ARBA00004173"/>
    </source>
</evidence>
<reference evidence="10" key="1">
    <citation type="journal article" date="2016" name="Genome Announc.">
        <title>Genome sequences of three species of Hanseniaspora isolated from spontaneous wine fermentations.</title>
        <authorList>
            <person name="Sternes P.R."/>
            <person name="Lee D."/>
            <person name="Kutyna D.R."/>
            <person name="Borneman A.R."/>
        </authorList>
    </citation>
    <scope>NUCLEOTIDE SEQUENCE [LARGE SCALE GENOMIC DNA]</scope>
    <source>
        <strain evidence="10">AWRI3579</strain>
    </source>
</reference>
<comment type="caution">
    <text evidence="9">The sequence shown here is derived from an EMBL/GenBank/DDBJ whole genome shotgun (WGS) entry which is preliminary data.</text>
</comment>
<dbReference type="GO" id="GO:0005739">
    <property type="term" value="C:mitochondrion"/>
    <property type="evidence" value="ECO:0007669"/>
    <property type="project" value="UniProtKB-SubCell"/>
</dbReference>
<evidence type="ECO:0000256" key="7">
    <source>
        <dbReference type="ARBA" id="ARBA00023136"/>
    </source>
</evidence>
<evidence type="ECO:0000256" key="3">
    <source>
        <dbReference type="ARBA" id="ARBA00022692"/>
    </source>
</evidence>
<dbReference type="Pfam" id="PF07798">
    <property type="entry name" value="CCDC90-like"/>
    <property type="match status" value="1"/>
</dbReference>
<evidence type="ECO:0000256" key="5">
    <source>
        <dbReference type="ARBA" id="ARBA00023054"/>
    </source>
</evidence>